<keyword evidence="3" id="KW-1185">Reference proteome</keyword>
<dbReference type="Proteomes" id="UP000529710">
    <property type="component" value="Unassembled WGS sequence"/>
</dbReference>
<organism evidence="2 3">
    <name type="scientific">Bifidobacterium erythrocebi</name>
    <dbReference type="NCBI Taxonomy" id="2675325"/>
    <lineage>
        <taxon>Bacteria</taxon>
        <taxon>Bacillati</taxon>
        <taxon>Actinomycetota</taxon>
        <taxon>Actinomycetes</taxon>
        <taxon>Bifidobacteriales</taxon>
        <taxon>Bifidobacteriaceae</taxon>
        <taxon>Bifidobacterium</taxon>
    </lineage>
</organism>
<reference evidence="2 3" key="1">
    <citation type="submission" date="2020-02" db="EMBL/GenBank/DDBJ databases">
        <title>Characterization of phylogenetic diversity of novel bifidobacterial species isolated in Czech ZOOs.</title>
        <authorList>
            <person name="Lugli G.A."/>
            <person name="Vera N.B."/>
            <person name="Ventura M."/>
        </authorList>
    </citation>
    <scope>NUCLEOTIDE SEQUENCE [LARGE SCALE GENOMIC DNA]</scope>
    <source>
        <strain evidence="2 3">DSM 109960</strain>
    </source>
</reference>
<evidence type="ECO:0000313" key="3">
    <source>
        <dbReference type="Proteomes" id="UP000529710"/>
    </source>
</evidence>
<dbReference type="EMBL" id="JAAIIF010000005">
    <property type="protein sequence ID" value="NMM95584.1"/>
    <property type="molecule type" value="Genomic_DNA"/>
</dbReference>
<dbReference type="AlphaFoldDB" id="A0A7Y0HV94"/>
<comment type="caution">
    <text evidence="2">The sequence shown here is derived from an EMBL/GenBank/DDBJ whole genome shotgun (WGS) entry which is preliminary data.</text>
</comment>
<proteinExistence type="predicted"/>
<evidence type="ECO:0000259" key="1">
    <source>
        <dbReference type="Pfam" id="PF04480"/>
    </source>
</evidence>
<sequence length="277" mass="31977">MRRTARNLVFTLSTALALMGIEQPREPGDGRCSDCLYVVVGGNSGRTHLKGVCFVIWGVELDTVFVDHGRIECAAPVYVWAMYSARLSLEELIALGDSMMRRDGRVRRACLEDFRAMLNRLRECAEQSGRKRAVRGIRNMELALRAMREGTDSSQETRTRLALMKYGLPCPEVNYLIRDEKTGRVFLLDMAYPEWKVVVEYDGGHHAGQWLADSERRKRIEDMGWLYVQATKLDLGDEERERELAERVASRIRECNPRLAKLCDRMTMEQVLDRRRR</sequence>
<gene>
    <name evidence="2" type="ORF">G1C98_0320</name>
</gene>
<dbReference type="InterPro" id="IPR007569">
    <property type="entry name" value="DUF559"/>
</dbReference>
<accession>A0A7Y0HV94</accession>
<name>A0A7Y0HV94_9BIFI</name>
<feature type="domain" description="DUF559" evidence="1">
    <location>
        <begin position="186"/>
        <end position="228"/>
    </location>
</feature>
<dbReference type="Pfam" id="PF04480">
    <property type="entry name" value="DUF559"/>
    <property type="match status" value="1"/>
</dbReference>
<protein>
    <recommendedName>
        <fullName evidence="1">DUF559 domain-containing protein</fullName>
    </recommendedName>
</protein>
<evidence type="ECO:0000313" key="2">
    <source>
        <dbReference type="EMBL" id="NMM95584.1"/>
    </source>
</evidence>